<evidence type="ECO:0000259" key="7">
    <source>
        <dbReference type="Pfam" id="PF02687"/>
    </source>
</evidence>
<dbReference type="RefSeq" id="WP_081200608.1">
    <property type="nucleotide sequence ID" value="NZ_FOCZ01000004.1"/>
</dbReference>
<dbReference type="AlphaFoldDB" id="A0A1V9EPL6"/>
<evidence type="ECO:0000256" key="6">
    <source>
        <dbReference type="SAM" id="Phobius"/>
    </source>
</evidence>
<comment type="caution">
    <text evidence="9">The sequence shown here is derived from an EMBL/GenBank/DDBJ whole genome shotgun (WGS) entry which is preliminary data.</text>
</comment>
<keyword evidence="4 6" id="KW-1133">Transmembrane helix</keyword>
<feature type="transmembrane region" description="Helical" evidence="6">
    <location>
        <begin position="283"/>
        <end position="305"/>
    </location>
</feature>
<keyword evidence="3 6" id="KW-0812">Transmembrane</keyword>
<keyword evidence="10" id="KW-1185">Reference proteome</keyword>
<organism evidence="9 10">
    <name type="scientific">Niastella yeongjuensis</name>
    <dbReference type="NCBI Taxonomy" id="354355"/>
    <lineage>
        <taxon>Bacteria</taxon>
        <taxon>Pseudomonadati</taxon>
        <taxon>Bacteroidota</taxon>
        <taxon>Chitinophagia</taxon>
        <taxon>Chitinophagales</taxon>
        <taxon>Chitinophagaceae</taxon>
        <taxon>Niastella</taxon>
    </lineage>
</organism>
<proteinExistence type="predicted"/>
<evidence type="ECO:0000259" key="8">
    <source>
        <dbReference type="Pfam" id="PF12704"/>
    </source>
</evidence>
<dbReference type="InterPro" id="IPR050250">
    <property type="entry name" value="Macrolide_Exporter_MacB"/>
</dbReference>
<dbReference type="PANTHER" id="PTHR30572">
    <property type="entry name" value="MEMBRANE COMPONENT OF TRANSPORTER-RELATED"/>
    <property type="match status" value="1"/>
</dbReference>
<feature type="transmembrane region" description="Helical" evidence="6">
    <location>
        <begin position="676"/>
        <end position="700"/>
    </location>
</feature>
<dbReference type="Proteomes" id="UP000192610">
    <property type="component" value="Unassembled WGS sequence"/>
</dbReference>
<feature type="domain" description="MacB-like periplasmic core" evidence="8">
    <location>
        <begin position="482"/>
        <end position="617"/>
    </location>
</feature>
<evidence type="ECO:0000256" key="1">
    <source>
        <dbReference type="ARBA" id="ARBA00004651"/>
    </source>
</evidence>
<feature type="transmembrane region" description="Helical" evidence="6">
    <location>
        <begin position="21"/>
        <end position="42"/>
    </location>
</feature>
<evidence type="ECO:0000256" key="5">
    <source>
        <dbReference type="ARBA" id="ARBA00023136"/>
    </source>
</evidence>
<evidence type="ECO:0000313" key="10">
    <source>
        <dbReference type="Proteomes" id="UP000192610"/>
    </source>
</evidence>
<evidence type="ECO:0000256" key="3">
    <source>
        <dbReference type="ARBA" id="ARBA00022692"/>
    </source>
</evidence>
<comment type="subcellular location">
    <subcellularLocation>
        <location evidence="1">Cell membrane</location>
        <topology evidence="1">Multi-pass membrane protein</topology>
    </subcellularLocation>
</comment>
<dbReference type="OrthoDB" id="1451596at2"/>
<dbReference type="InterPro" id="IPR003838">
    <property type="entry name" value="ABC3_permease_C"/>
</dbReference>
<feature type="domain" description="ABC3 transporter permease C-terminal" evidence="7">
    <location>
        <begin position="288"/>
        <end position="400"/>
    </location>
</feature>
<dbReference type="Pfam" id="PF02687">
    <property type="entry name" value="FtsX"/>
    <property type="match status" value="2"/>
</dbReference>
<feature type="domain" description="MacB-like periplasmic core" evidence="8">
    <location>
        <begin position="20"/>
        <end position="245"/>
    </location>
</feature>
<feature type="transmembrane region" description="Helical" evidence="6">
    <location>
        <begin position="420"/>
        <end position="443"/>
    </location>
</feature>
<feature type="transmembrane region" description="Helical" evidence="6">
    <location>
        <begin position="372"/>
        <end position="399"/>
    </location>
</feature>
<evidence type="ECO:0000313" key="9">
    <source>
        <dbReference type="EMBL" id="OQP48070.1"/>
    </source>
</evidence>
<dbReference type="GO" id="GO:0022857">
    <property type="term" value="F:transmembrane transporter activity"/>
    <property type="evidence" value="ECO:0007669"/>
    <property type="project" value="TreeGrafter"/>
</dbReference>
<gene>
    <name evidence="9" type="ORF">A4H97_30010</name>
</gene>
<feature type="domain" description="ABC3 transporter permease C-terminal" evidence="7">
    <location>
        <begin position="680"/>
        <end position="788"/>
    </location>
</feature>
<feature type="transmembrane region" description="Helical" evidence="6">
    <location>
        <begin position="765"/>
        <end position="785"/>
    </location>
</feature>
<sequence>MLRNYVMIAWRNITKTRFYSFVNIAGLATAIAFTMLIAAFIWSQFQVNSGLKNSGRQYIITSKWKNPNLGFPIATLGQLGKALKENYPNLVANYYRYDGITSAVSKGDKNFRENLQVGDSSLLTMFGFTLLQGDVHTALNDPFSVVITKEKAIKYFGRTNVVGETITIESFLGSKHDFLVTGVLNPISDNSVTTLVDNYPGNFYIPAANLNFFGRNMDWNNPFIVNYIELKEGVTPKDLEKPIAALQKQNAPPQITADLTSIPVPLKEFYLSADNGLVRKMCYALSGIALFILIMAIINFINMTVSRSASRMREIGIRKVLGGIKRQLILQALIESTLIVLLATLIAFLLYIPTRNLFGSILGKEVPPLYGFPLYFILFPIVFIVITGFIAGIYPAFVLSSLKSVDSLKGKLSGIKDNILLRKSLIAFQFVTATTAFTGAIIISKQINLFLSNDLGYDKEYVLSAQVPRDWTSQGVRKMDYIRDQLAVIPQVKQVSLSFEVPDGNNGGGAAIYPYGSDSTTAIASQLLTTDDHFLDVYAIPLKAGSYFEGQATDSAKVVLNETAAHALGFTNAADAIGRQVRSAGDPTIFTVKGVTSDFHFGSMQQKIPPIAVFNVQFATVYRYLSFKIQPGNIPASLDAIQKKWSTLMPDAPFEYKFMDATLANLYKTEIQLQKAAYTATILALIIVLLGVIGLVSLSIQKRTREIGIRKVLGSSITGIVSLFLKEFFAVIAIGGLIACPLAYLIMNNWLQGYAYRIEITAVPFIMAIAGLALVTMLLICLQTIKSALLNPIKALRTE</sequence>
<accession>A0A1V9EPL6</accession>
<reference evidence="10" key="1">
    <citation type="submission" date="2016-04" db="EMBL/GenBank/DDBJ databases">
        <authorList>
            <person name="Chen L."/>
            <person name="Zhuang W."/>
            <person name="Wang G."/>
        </authorList>
    </citation>
    <scope>NUCLEOTIDE SEQUENCE [LARGE SCALE GENOMIC DNA]</scope>
    <source>
        <strain evidence="10">17621</strain>
    </source>
</reference>
<dbReference type="InterPro" id="IPR025857">
    <property type="entry name" value="MacB_PCD"/>
</dbReference>
<keyword evidence="5 6" id="KW-0472">Membrane</keyword>
<dbReference type="EMBL" id="LVXG01000018">
    <property type="protein sequence ID" value="OQP48070.1"/>
    <property type="molecule type" value="Genomic_DNA"/>
</dbReference>
<dbReference type="STRING" id="354355.SAMN05660816_02403"/>
<evidence type="ECO:0008006" key="11">
    <source>
        <dbReference type="Google" id="ProtNLM"/>
    </source>
</evidence>
<feature type="transmembrane region" description="Helical" evidence="6">
    <location>
        <begin position="712"/>
        <end position="745"/>
    </location>
</feature>
<dbReference type="PANTHER" id="PTHR30572:SF18">
    <property type="entry name" value="ABC-TYPE MACROLIDE FAMILY EXPORT SYSTEM PERMEASE COMPONENT 2"/>
    <property type="match status" value="1"/>
</dbReference>
<keyword evidence="2" id="KW-1003">Cell membrane</keyword>
<dbReference type="Pfam" id="PF12704">
    <property type="entry name" value="MacB_PCD"/>
    <property type="match status" value="2"/>
</dbReference>
<protein>
    <recommendedName>
        <fullName evidence="11">ABC transporter permease</fullName>
    </recommendedName>
</protein>
<feature type="transmembrane region" description="Helical" evidence="6">
    <location>
        <begin position="328"/>
        <end position="352"/>
    </location>
</feature>
<name>A0A1V9EPL6_9BACT</name>
<evidence type="ECO:0000256" key="2">
    <source>
        <dbReference type="ARBA" id="ARBA00022475"/>
    </source>
</evidence>
<evidence type="ECO:0000256" key="4">
    <source>
        <dbReference type="ARBA" id="ARBA00022989"/>
    </source>
</evidence>
<dbReference type="GO" id="GO:0005886">
    <property type="term" value="C:plasma membrane"/>
    <property type="evidence" value="ECO:0007669"/>
    <property type="project" value="UniProtKB-SubCell"/>
</dbReference>